<evidence type="ECO:0000313" key="6">
    <source>
        <dbReference type="EMBL" id="ESO85306.1"/>
    </source>
</evidence>
<name>V3ZWH0_LOTGI</name>
<dbReference type="InterPro" id="IPR006571">
    <property type="entry name" value="TLDc_dom"/>
</dbReference>
<dbReference type="EMBL" id="KB203275">
    <property type="protein sequence ID" value="ESO85306.1"/>
    <property type="molecule type" value="Genomic_DNA"/>
</dbReference>
<dbReference type="Proteomes" id="UP000030746">
    <property type="component" value="Unassembled WGS sequence"/>
</dbReference>
<protein>
    <recommendedName>
        <fullName evidence="4">Oxidation resistance protein 1</fullName>
    </recommendedName>
</protein>
<keyword evidence="7" id="KW-1185">Reference proteome</keyword>
<dbReference type="RefSeq" id="XP_009064010.1">
    <property type="nucleotide sequence ID" value="XM_009065762.1"/>
</dbReference>
<dbReference type="SMART" id="SM00584">
    <property type="entry name" value="TLDc"/>
    <property type="match status" value="1"/>
</dbReference>
<gene>
    <name evidence="6" type="ORF">LOTGIDRAFT_167884</name>
</gene>
<dbReference type="GO" id="GO:0006979">
    <property type="term" value="P:response to oxidative stress"/>
    <property type="evidence" value="ECO:0007669"/>
    <property type="project" value="TreeGrafter"/>
</dbReference>
<feature type="domain" description="TLDc" evidence="5">
    <location>
        <begin position="73"/>
        <end position="234"/>
    </location>
</feature>
<dbReference type="GeneID" id="20240723"/>
<dbReference type="Pfam" id="PF07534">
    <property type="entry name" value="TLD"/>
    <property type="match status" value="1"/>
</dbReference>
<dbReference type="OrthoDB" id="26679at2759"/>
<comment type="similarity">
    <text evidence="2">Belongs to the OXR1 family.</text>
</comment>
<dbReference type="KEGG" id="lgi:LOTGIDRAFT_167884"/>
<dbReference type="OMA" id="TQQDFNI"/>
<evidence type="ECO:0000259" key="5">
    <source>
        <dbReference type="PROSITE" id="PS51886"/>
    </source>
</evidence>
<dbReference type="PANTHER" id="PTHR23354">
    <property type="entry name" value="NUCLEOLAR PROTEIN 7/ESTROGEN RECEPTOR COACTIVATOR-RELATED"/>
    <property type="match status" value="1"/>
</dbReference>
<sequence length="234" mass="27171">MSSYRGNKKKPEYWFSIPRDKVDQLYAFFVQWTPDIYGDEEDMDPEQRGFVVFDEDDLDAESSIEICDEHFASIQKIRKDWELSNALPPRTIGYPWTLVYSSENHGFSLKTLYRNMQGLDSPVLIVVEDTNGHVFGAVTNCPLKMSDHFYGTGESFLYTFYPDFKIFHWSGDNNFFLKGNQESLAIGSGQGYFGLWFDGDLYHGRSQRCDTFDNDILTEKEDFCVKAFEAWAFV</sequence>
<evidence type="ECO:0000256" key="1">
    <source>
        <dbReference type="ARBA" id="ARBA00004173"/>
    </source>
</evidence>
<dbReference type="GO" id="GO:0005634">
    <property type="term" value="C:nucleus"/>
    <property type="evidence" value="ECO:0007669"/>
    <property type="project" value="TreeGrafter"/>
</dbReference>
<proteinExistence type="inferred from homology"/>
<dbReference type="PROSITE" id="PS51886">
    <property type="entry name" value="TLDC"/>
    <property type="match status" value="1"/>
</dbReference>
<evidence type="ECO:0000313" key="7">
    <source>
        <dbReference type="Proteomes" id="UP000030746"/>
    </source>
</evidence>
<evidence type="ECO:0000256" key="3">
    <source>
        <dbReference type="ARBA" id="ARBA00023128"/>
    </source>
</evidence>
<dbReference type="GO" id="GO:0005739">
    <property type="term" value="C:mitochondrion"/>
    <property type="evidence" value="ECO:0007669"/>
    <property type="project" value="UniProtKB-SubCell"/>
</dbReference>
<dbReference type="CTD" id="20240723"/>
<comment type="subcellular location">
    <subcellularLocation>
        <location evidence="1">Mitochondrion</location>
    </subcellularLocation>
</comment>
<evidence type="ECO:0000256" key="2">
    <source>
        <dbReference type="ARBA" id="ARBA00009540"/>
    </source>
</evidence>
<dbReference type="AlphaFoldDB" id="V3ZWH0"/>
<accession>V3ZWH0</accession>
<organism evidence="6 7">
    <name type="scientific">Lottia gigantea</name>
    <name type="common">Giant owl limpet</name>
    <dbReference type="NCBI Taxonomy" id="225164"/>
    <lineage>
        <taxon>Eukaryota</taxon>
        <taxon>Metazoa</taxon>
        <taxon>Spiralia</taxon>
        <taxon>Lophotrochozoa</taxon>
        <taxon>Mollusca</taxon>
        <taxon>Gastropoda</taxon>
        <taxon>Patellogastropoda</taxon>
        <taxon>Lottioidea</taxon>
        <taxon>Lottiidae</taxon>
        <taxon>Lottia</taxon>
    </lineage>
</organism>
<keyword evidence="3" id="KW-0496">Mitochondrion</keyword>
<dbReference type="HOGENOM" id="CLU_029204_2_0_1"/>
<dbReference type="PANTHER" id="PTHR23354:SF62">
    <property type="entry name" value="MUSTARD, ISOFORM V"/>
    <property type="match status" value="1"/>
</dbReference>
<evidence type="ECO:0000256" key="4">
    <source>
        <dbReference type="ARBA" id="ARBA00040604"/>
    </source>
</evidence>
<reference evidence="6 7" key="1">
    <citation type="journal article" date="2013" name="Nature">
        <title>Insights into bilaterian evolution from three spiralian genomes.</title>
        <authorList>
            <person name="Simakov O."/>
            <person name="Marletaz F."/>
            <person name="Cho S.J."/>
            <person name="Edsinger-Gonzales E."/>
            <person name="Havlak P."/>
            <person name="Hellsten U."/>
            <person name="Kuo D.H."/>
            <person name="Larsson T."/>
            <person name="Lv J."/>
            <person name="Arendt D."/>
            <person name="Savage R."/>
            <person name="Osoegawa K."/>
            <person name="de Jong P."/>
            <person name="Grimwood J."/>
            <person name="Chapman J.A."/>
            <person name="Shapiro H."/>
            <person name="Aerts A."/>
            <person name="Otillar R.P."/>
            <person name="Terry A.Y."/>
            <person name="Boore J.L."/>
            <person name="Grigoriev I.V."/>
            <person name="Lindberg D.R."/>
            <person name="Seaver E.C."/>
            <person name="Weisblat D.A."/>
            <person name="Putnam N.H."/>
            <person name="Rokhsar D.S."/>
        </authorList>
    </citation>
    <scope>NUCLEOTIDE SEQUENCE [LARGE SCALE GENOMIC DNA]</scope>
</reference>